<evidence type="ECO:0000256" key="4">
    <source>
        <dbReference type="ARBA" id="ARBA00022989"/>
    </source>
</evidence>
<keyword evidence="6" id="KW-0739">Sodium transport</keyword>
<comment type="similarity">
    <text evidence="6">Belongs to the NhaA Na(+)/H(+) (TC 2.A.33) antiporter family.</text>
</comment>
<comment type="caution">
    <text evidence="7">The sequence shown here is derived from an EMBL/GenBank/DDBJ whole genome shotgun (WGS) entry which is preliminary data.</text>
</comment>
<accession>A0A9D2KEK7</accession>
<feature type="transmembrane region" description="Helical" evidence="6">
    <location>
        <begin position="339"/>
        <end position="365"/>
    </location>
</feature>
<name>A0A9D2KEK7_9BACE</name>
<protein>
    <recommendedName>
        <fullName evidence="6">Na(+)/H(+) antiporter NhaA</fullName>
    </recommendedName>
    <alternativeName>
        <fullName evidence="6">Sodium/proton antiporter NhaA</fullName>
    </alternativeName>
</protein>
<feature type="transmembrane region" description="Helical" evidence="6">
    <location>
        <begin position="162"/>
        <end position="183"/>
    </location>
</feature>
<dbReference type="EMBL" id="DXAV01000033">
    <property type="protein sequence ID" value="HIZ91223.1"/>
    <property type="molecule type" value="Genomic_DNA"/>
</dbReference>
<gene>
    <name evidence="6 7" type="primary">nhaA</name>
    <name evidence="7" type="ORF">H9807_03780</name>
</gene>
<dbReference type="PANTHER" id="PTHR30341">
    <property type="entry name" value="SODIUM ION/PROTON ANTIPORTER NHAA-RELATED"/>
    <property type="match status" value="1"/>
</dbReference>
<reference evidence="7" key="1">
    <citation type="journal article" date="2021" name="PeerJ">
        <title>Extensive microbial diversity within the chicken gut microbiome revealed by metagenomics and culture.</title>
        <authorList>
            <person name="Gilroy R."/>
            <person name="Ravi A."/>
            <person name="Getino M."/>
            <person name="Pursley I."/>
            <person name="Horton D.L."/>
            <person name="Alikhan N.F."/>
            <person name="Baker D."/>
            <person name="Gharbi K."/>
            <person name="Hall N."/>
            <person name="Watson M."/>
            <person name="Adriaenssens E.M."/>
            <person name="Foster-Nyarko E."/>
            <person name="Jarju S."/>
            <person name="Secka A."/>
            <person name="Antonio M."/>
            <person name="Oren A."/>
            <person name="Chaudhuri R.R."/>
            <person name="La Ragione R."/>
            <person name="Hildebrand F."/>
            <person name="Pallen M.J."/>
        </authorList>
    </citation>
    <scope>NUCLEOTIDE SEQUENCE</scope>
    <source>
        <strain evidence="7">CHK118-2852</strain>
    </source>
</reference>
<dbReference type="GO" id="GO:0015385">
    <property type="term" value="F:sodium:proton antiporter activity"/>
    <property type="evidence" value="ECO:0007669"/>
    <property type="project" value="UniProtKB-UniRule"/>
</dbReference>
<dbReference type="GO" id="GO:0006885">
    <property type="term" value="P:regulation of pH"/>
    <property type="evidence" value="ECO:0007669"/>
    <property type="project" value="UniProtKB-UniRule"/>
</dbReference>
<feature type="transmembrane region" description="Helical" evidence="6">
    <location>
        <begin position="103"/>
        <end position="123"/>
    </location>
</feature>
<sequence>MIILRSMKNISSLNIVASVLLFVTAILAAVVANSSLAPAYNSFLSHELHLRIGDFNLFSHGGHPLTMLQFINDCLMAIFFLAVGLEIKRELLVGELSSFRKAILPFIAACGGMILPVLIYSFWVEPGSPEVQGMAIPMATDIAFSLGVLSLLGKRVPLCLKIFLTAFAVVDDIGGILVIAIFYSGHVSYWYLVAAAFLYLFLYYMGRMGVTEKLFYLFFGVIIWYLFLQSGIHSTISGVILAFVIPARPRLDAGKYIERIRGIIDEFPVLKSDHIVLTKEQIAKLKRVERASDHVISPLQSLEDNLHGLVNFVILPLFAFANAGVVLGESGSLVGNVSVAVAVGLLLGKFVGILVFTWVAIKLGVARMPEGMNWKNLAGVSLLGGIGFTVSLFIANLSFADGYPELLNQAKFGVLLGTVLSGFLGYLVLNKVLPLIQKDNT</sequence>
<keyword evidence="6" id="KW-0050">Antiport</keyword>
<feature type="transmembrane region" description="Helical" evidence="6">
    <location>
        <begin position="189"/>
        <end position="206"/>
    </location>
</feature>
<keyword evidence="6" id="KW-0915">Sodium</keyword>
<dbReference type="InterPro" id="IPR004670">
    <property type="entry name" value="NhaA"/>
</dbReference>
<proteinExistence type="inferred from homology"/>
<reference evidence="7" key="2">
    <citation type="submission" date="2021-04" db="EMBL/GenBank/DDBJ databases">
        <authorList>
            <person name="Gilroy R."/>
        </authorList>
    </citation>
    <scope>NUCLEOTIDE SEQUENCE</scope>
    <source>
        <strain evidence="7">CHK118-2852</strain>
    </source>
</reference>
<dbReference type="GO" id="GO:0005886">
    <property type="term" value="C:plasma membrane"/>
    <property type="evidence" value="ECO:0007669"/>
    <property type="project" value="UniProtKB-SubCell"/>
</dbReference>
<feature type="transmembrane region" description="Helical" evidence="6">
    <location>
        <begin position="309"/>
        <end position="327"/>
    </location>
</feature>
<keyword evidence="3 6" id="KW-0812">Transmembrane</keyword>
<evidence type="ECO:0000256" key="1">
    <source>
        <dbReference type="ARBA" id="ARBA00004429"/>
    </source>
</evidence>
<dbReference type="NCBIfam" id="TIGR00773">
    <property type="entry name" value="NhaA"/>
    <property type="match status" value="1"/>
</dbReference>
<dbReference type="AlphaFoldDB" id="A0A9D2KEK7"/>
<dbReference type="Gene3D" id="1.20.1530.10">
    <property type="entry name" value="Na+/H+ antiporter like domain"/>
    <property type="match status" value="1"/>
</dbReference>
<evidence type="ECO:0000256" key="5">
    <source>
        <dbReference type="ARBA" id="ARBA00023136"/>
    </source>
</evidence>
<keyword evidence="6" id="KW-0813">Transport</keyword>
<comment type="subcellular location">
    <subcellularLocation>
        <location evidence="1">Cell inner membrane</location>
        <topology evidence="1">Multi-pass membrane protein</topology>
    </subcellularLocation>
    <subcellularLocation>
        <location evidence="6">Cell membrane</location>
        <topology evidence="6">Multi-pass membrane protein</topology>
    </subcellularLocation>
</comment>
<feature type="transmembrane region" description="Helical" evidence="6">
    <location>
        <begin position="213"/>
        <end position="228"/>
    </location>
</feature>
<dbReference type="Pfam" id="PF06965">
    <property type="entry name" value="Na_H_antiport_1"/>
    <property type="match status" value="1"/>
</dbReference>
<dbReference type="Proteomes" id="UP000824108">
    <property type="component" value="Unassembled WGS sequence"/>
</dbReference>
<keyword evidence="4 6" id="KW-1133">Transmembrane helix</keyword>
<evidence type="ECO:0000313" key="7">
    <source>
        <dbReference type="EMBL" id="HIZ91223.1"/>
    </source>
</evidence>
<comment type="function">
    <text evidence="6">Na(+)/H(+) antiporter that extrudes sodium in exchange for external protons.</text>
</comment>
<feature type="transmembrane region" description="Helical" evidence="6">
    <location>
        <begin position="412"/>
        <end position="429"/>
    </location>
</feature>
<keyword evidence="5 6" id="KW-0472">Membrane</keyword>
<dbReference type="HAMAP" id="MF_01844">
    <property type="entry name" value="NhaA"/>
    <property type="match status" value="1"/>
</dbReference>
<comment type="catalytic activity">
    <reaction evidence="6">
        <text>Na(+)(in) + 2 H(+)(out) = Na(+)(out) + 2 H(+)(in)</text>
        <dbReference type="Rhea" id="RHEA:29251"/>
        <dbReference type="ChEBI" id="CHEBI:15378"/>
        <dbReference type="ChEBI" id="CHEBI:29101"/>
    </reaction>
</comment>
<keyword evidence="2 6" id="KW-1003">Cell membrane</keyword>
<organism evidence="7 8">
    <name type="scientific">Candidatus Bacteroides merdavium</name>
    <dbReference type="NCBI Taxonomy" id="2838472"/>
    <lineage>
        <taxon>Bacteria</taxon>
        <taxon>Pseudomonadati</taxon>
        <taxon>Bacteroidota</taxon>
        <taxon>Bacteroidia</taxon>
        <taxon>Bacteroidales</taxon>
        <taxon>Bacteroidaceae</taxon>
        <taxon>Bacteroides</taxon>
    </lineage>
</organism>
<dbReference type="InterPro" id="IPR023171">
    <property type="entry name" value="Na/H_antiporter_dom_sf"/>
</dbReference>
<feature type="transmembrane region" description="Helical" evidence="6">
    <location>
        <begin position="377"/>
        <end position="400"/>
    </location>
</feature>
<feature type="transmembrane region" description="Helical" evidence="6">
    <location>
        <begin position="135"/>
        <end position="153"/>
    </location>
</feature>
<evidence type="ECO:0000313" key="8">
    <source>
        <dbReference type="Proteomes" id="UP000824108"/>
    </source>
</evidence>
<dbReference type="PANTHER" id="PTHR30341:SF0">
    <property type="entry name" value="NA(+)_H(+) ANTIPORTER NHAA"/>
    <property type="match status" value="1"/>
</dbReference>
<evidence type="ECO:0000256" key="2">
    <source>
        <dbReference type="ARBA" id="ARBA00022475"/>
    </source>
</evidence>
<evidence type="ECO:0000256" key="3">
    <source>
        <dbReference type="ARBA" id="ARBA00022692"/>
    </source>
</evidence>
<feature type="transmembrane region" description="Helical" evidence="6">
    <location>
        <begin position="63"/>
        <end position="83"/>
    </location>
</feature>
<keyword evidence="6" id="KW-0406">Ion transport</keyword>
<evidence type="ECO:0000256" key="6">
    <source>
        <dbReference type="HAMAP-Rule" id="MF_01844"/>
    </source>
</evidence>